<dbReference type="RefSeq" id="WP_249863644.1">
    <property type="nucleotide sequence ID" value="NZ_CP027059.1"/>
</dbReference>
<dbReference type="InterPro" id="IPR003785">
    <property type="entry name" value="Creatininase/forma_Hydrolase"/>
</dbReference>
<keyword evidence="7" id="KW-1185">Reference proteome</keyword>
<evidence type="ECO:0000256" key="3">
    <source>
        <dbReference type="ARBA" id="ARBA00022801"/>
    </source>
</evidence>
<dbReference type="Proteomes" id="UP001057134">
    <property type="component" value="Chromosome"/>
</dbReference>
<keyword evidence="3 6" id="KW-0378">Hydrolase</keyword>
<reference evidence="6" key="2">
    <citation type="journal article" date="2021" name="J Anim Sci Technol">
        <title>Complete genome sequence of Paenibacillus konkukensis sp. nov. SK3146 as a potential probiotic strain.</title>
        <authorList>
            <person name="Jung H.I."/>
            <person name="Park S."/>
            <person name="Niu K.M."/>
            <person name="Lee S.W."/>
            <person name="Kothari D."/>
            <person name="Yi K.J."/>
            <person name="Kim S.K."/>
        </authorList>
    </citation>
    <scope>NUCLEOTIDE SEQUENCE</scope>
    <source>
        <strain evidence="6">SK3146</strain>
    </source>
</reference>
<name>A0ABY4RG93_9BACL</name>
<protein>
    <submittedName>
        <fullName evidence="6">Creatinine amidohydrolase</fullName>
        <ecNumber evidence="6">3.5.2.10</ecNumber>
    </submittedName>
</protein>
<organism evidence="6 7">
    <name type="scientific">Paenibacillus konkukensis</name>
    <dbReference type="NCBI Taxonomy" id="2020716"/>
    <lineage>
        <taxon>Bacteria</taxon>
        <taxon>Bacillati</taxon>
        <taxon>Bacillota</taxon>
        <taxon>Bacilli</taxon>
        <taxon>Bacillales</taxon>
        <taxon>Paenibacillaceae</taxon>
        <taxon>Paenibacillus</taxon>
    </lineage>
</organism>
<gene>
    <name evidence="6" type="primary">crnA_1</name>
    <name evidence="6" type="ORF">SK3146_00558</name>
</gene>
<keyword evidence="2" id="KW-0479">Metal-binding</keyword>
<evidence type="ECO:0000256" key="4">
    <source>
        <dbReference type="ARBA" id="ARBA00022833"/>
    </source>
</evidence>
<evidence type="ECO:0000256" key="5">
    <source>
        <dbReference type="ARBA" id="ARBA00024029"/>
    </source>
</evidence>
<evidence type="ECO:0000256" key="2">
    <source>
        <dbReference type="ARBA" id="ARBA00022723"/>
    </source>
</evidence>
<dbReference type="PANTHER" id="PTHR35005:SF1">
    <property type="entry name" value="2-AMINO-5-FORMYLAMINO-6-RIBOSYLAMINOPYRIMIDIN-4(3H)-ONE 5'-MONOPHOSPHATE DEFORMYLASE"/>
    <property type="match status" value="1"/>
</dbReference>
<proteinExistence type="inferred from homology"/>
<accession>A0ABY4RG93</accession>
<evidence type="ECO:0000313" key="6">
    <source>
        <dbReference type="EMBL" id="UQZ81402.1"/>
    </source>
</evidence>
<evidence type="ECO:0000313" key="7">
    <source>
        <dbReference type="Proteomes" id="UP001057134"/>
    </source>
</evidence>
<dbReference type="EC" id="3.5.2.10" evidence="6"/>
<dbReference type="InterPro" id="IPR024087">
    <property type="entry name" value="Creatininase-like_sf"/>
</dbReference>
<keyword evidence="4" id="KW-0862">Zinc</keyword>
<sequence length="269" mass="29962">MERRYNGSAWHDRFLPRLTSAEVQALPKEEALVVLPIGAVEQHGSHLPVYTDTLLAESVLDEACKYVPERYAVWLLAPMPYGISSEHSGRAGTISLSIPTLQGVLMDIAQGVRESGFRRLLLFNGHGGNSALLNLMAREVRLKTGLMVFCLNVGGLTIEEGLITEKERLLGIHGGDYETSLIMASYPEWVREERLGAEYPRLEEHSRYLRFQNAGFAWTIDDVSESGILGDARTASADKGKLLYDRQGRQVADILMELTSFEIGKLKQQ</sequence>
<dbReference type="PANTHER" id="PTHR35005">
    <property type="entry name" value="3-DEHYDRO-SCYLLO-INOSOSE HYDROLASE"/>
    <property type="match status" value="1"/>
</dbReference>
<dbReference type="GO" id="GO:0047789">
    <property type="term" value="F:creatininase activity"/>
    <property type="evidence" value="ECO:0007669"/>
    <property type="project" value="UniProtKB-EC"/>
</dbReference>
<comment type="cofactor">
    <cofactor evidence="1">
        <name>Zn(2+)</name>
        <dbReference type="ChEBI" id="CHEBI:29105"/>
    </cofactor>
</comment>
<dbReference type="Gene3D" id="3.40.50.10310">
    <property type="entry name" value="Creatininase"/>
    <property type="match status" value="1"/>
</dbReference>
<dbReference type="Pfam" id="PF02633">
    <property type="entry name" value="Creatininase"/>
    <property type="match status" value="1"/>
</dbReference>
<comment type="similarity">
    <text evidence="5">Belongs to the creatininase superfamily.</text>
</comment>
<dbReference type="SUPFAM" id="SSF102215">
    <property type="entry name" value="Creatininase"/>
    <property type="match status" value="1"/>
</dbReference>
<reference evidence="6" key="1">
    <citation type="submission" date="2018-02" db="EMBL/GenBank/DDBJ databases">
        <authorList>
            <person name="Kim S.-K."/>
            <person name="Jung H.-I."/>
            <person name="Lee S.-W."/>
        </authorList>
    </citation>
    <scope>NUCLEOTIDE SEQUENCE</scope>
    <source>
        <strain evidence="6">SK3146</strain>
    </source>
</reference>
<evidence type="ECO:0000256" key="1">
    <source>
        <dbReference type="ARBA" id="ARBA00001947"/>
    </source>
</evidence>
<dbReference type="EMBL" id="CP027059">
    <property type="protein sequence ID" value="UQZ81402.1"/>
    <property type="molecule type" value="Genomic_DNA"/>
</dbReference>